<dbReference type="InterPro" id="IPR050387">
    <property type="entry name" value="Hedgehog_Signaling"/>
</dbReference>
<keyword evidence="2" id="KW-0732">Signal</keyword>
<dbReference type="InterPro" id="IPR036844">
    <property type="entry name" value="Hint_dom_sf"/>
</dbReference>
<evidence type="ECO:0000313" key="4">
    <source>
        <dbReference type="EMBL" id="PXF47131.1"/>
    </source>
</evidence>
<comment type="caution">
    <text evidence="4">The sequence shown here is derived from an EMBL/GenBank/DDBJ whole genome shotgun (WGS) entry which is preliminary data.</text>
</comment>
<dbReference type="STRING" id="448386.A0A2V3IYD5"/>
<proteinExistence type="predicted"/>
<evidence type="ECO:0000256" key="1">
    <source>
        <dbReference type="SAM" id="MobiDB-lite"/>
    </source>
</evidence>
<dbReference type="SUPFAM" id="SSF51294">
    <property type="entry name" value="Hedgehog/intein (Hint) domain"/>
    <property type="match status" value="1"/>
</dbReference>
<dbReference type="OrthoDB" id="5212at2759"/>
<reference evidence="4 5" key="1">
    <citation type="journal article" date="2018" name="Mol. Biol. Evol.">
        <title>Analysis of the draft genome of the red seaweed Gracilariopsis chorda provides insights into genome size evolution in Rhodophyta.</title>
        <authorList>
            <person name="Lee J."/>
            <person name="Yang E.C."/>
            <person name="Graf L."/>
            <person name="Yang J.H."/>
            <person name="Qiu H."/>
            <person name="Zel Zion U."/>
            <person name="Chan C.X."/>
            <person name="Stephens T.G."/>
            <person name="Weber A.P.M."/>
            <person name="Boo G.H."/>
            <person name="Boo S.M."/>
            <person name="Kim K.M."/>
            <person name="Shin Y."/>
            <person name="Jung M."/>
            <person name="Lee S.J."/>
            <person name="Yim H.S."/>
            <person name="Lee J.H."/>
            <person name="Bhattacharya D."/>
            <person name="Yoon H.S."/>
        </authorList>
    </citation>
    <scope>NUCLEOTIDE SEQUENCE [LARGE SCALE GENOMIC DNA]</scope>
    <source>
        <strain evidence="4 5">SKKU-2015</strain>
        <tissue evidence="4">Whole body</tissue>
    </source>
</reference>
<dbReference type="EMBL" id="NBIV01000028">
    <property type="protein sequence ID" value="PXF47131.1"/>
    <property type="molecule type" value="Genomic_DNA"/>
</dbReference>
<keyword evidence="5" id="KW-1185">Reference proteome</keyword>
<dbReference type="InterPro" id="IPR001767">
    <property type="entry name" value="Hedgehog_Hint"/>
</dbReference>
<evidence type="ECO:0000313" key="5">
    <source>
        <dbReference type="Proteomes" id="UP000247409"/>
    </source>
</evidence>
<dbReference type="Gene3D" id="2.170.16.10">
    <property type="entry name" value="Hedgehog/Intein (Hint) domain"/>
    <property type="match status" value="1"/>
</dbReference>
<feature type="compositionally biased region" description="Low complexity" evidence="1">
    <location>
        <begin position="613"/>
        <end position="655"/>
    </location>
</feature>
<organism evidence="4 5">
    <name type="scientific">Gracilariopsis chorda</name>
    <dbReference type="NCBI Taxonomy" id="448386"/>
    <lineage>
        <taxon>Eukaryota</taxon>
        <taxon>Rhodophyta</taxon>
        <taxon>Florideophyceae</taxon>
        <taxon>Rhodymeniophycidae</taxon>
        <taxon>Gracilariales</taxon>
        <taxon>Gracilariaceae</taxon>
        <taxon>Gracilariopsis</taxon>
    </lineage>
</organism>
<gene>
    <name evidence="4" type="ORF">BWQ96_03073</name>
</gene>
<dbReference type="PANTHER" id="PTHR11889">
    <property type="entry name" value="HEDGEHOG"/>
    <property type="match status" value="1"/>
</dbReference>
<feature type="compositionally biased region" description="Basic and acidic residues" evidence="1">
    <location>
        <begin position="56"/>
        <end position="69"/>
    </location>
</feature>
<feature type="signal peptide" evidence="2">
    <location>
        <begin position="1"/>
        <end position="20"/>
    </location>
</feature>
<evidence type="ECO:0000256" key="2">
    <source>
        <dbReference type="SAM" id="SignalP"/>
    </source>
</evidence>
<feature type="domain" description="Hedgehog protein Hint" evidence="3">
    <location>
        <begin position="660"/>
        <end position="822"/>
    </location>
</feature>
<dbReference type="Pfam" id="PF01079">
    <property type="entry name" value="Hint"/>
    <property type="match status" value="1"/>
</dbReference>
<feature type="compositionally biased region" description="Polar residues" evidence="1">
    <location>
        <begin position="582"/>
        <end position="595"/>
    </location>
</feature>
<protein>
    <submittedName>
        <fullName evidence="4">Indian hedgehog B protein</fullName>
    </submittedName>
</protein>
<feature type="region of interest" description="Disordered" evidence="1">
    <location>
        <begin position="535"/>
        <end position="658"/>
    </location>
</feature>
<feature type="compositionally biased region" description="Polar residues" evidence="1">
    <location>
        <begin position="535"/>
        <end position="550"/>
    </location>
</feature>
<dbReference type="PANTHER" id="PTHR11889:SF31">
    <property type="entry name" value="PROTEIN HEDGEHOG"/>
    <property type="match status" value="1"/>
</dbReference>
<feature type="compositionally biased region" description="Acidic residues" evidence="1">
    <location>
        <begin position="600"/>
        <end position="610"/>
    </location>
</feature>
<dbReference type="CDD" id="cd00081">
    <property type="entry name" value="Hint"/>
    <property type="match status" value="1"/>
</dbReference>
<dbReference type="AlphaFoldDB" id="A0A2V3IYD5"/>
<accession>A0A2V3IYD5</accession>
<dbReference type="GO" id="GO:0016540">
    <property type="term" value="P:protein autoprocessing"/>
    <property type="evidence" value="ECO:0007669"/>
    <property type="project" value="InterPro"/>
</dbReference>
<name>A0A2V3IYD5_9FLOR</name>
<feature type="region of interest" description="Disordered" evidence="1">
    <location>
        <begin position="44"/>
        <end position="70"/>
    </location>
</feature>
<feature type="chain" id="PRO_5015998205" evidence="2">
    <location>
        <begin position="21"/>
        <end position="854"/>
    </location>
</feature>
<evidence type="ECO:0000259" key="3">
    <source>
        <dbReference type="Pfam" id="PF01079"/>
    </source>
</evidence>
<sequence>MASRLLTMLLLVALMTPVFMHINSKSVTNNVYRLPEREREAFVNTSSVRLSATRPPEPDDPYHSNEKEPGLYPAEDFLPGKYRNLNSAELMKSILPSVEGDECPALFEVARLTPVVNGVLDLVYDTDLKVNDYQCSSEPEATNHTYIHPYPTNLKPDGELPSTVFHGVIPNETVTCGEVGALPETFMSFMEVKMLLDQFLVTYPGQHYEPEKYGIHSKYYLYLGINDTTCIYLKEKDVDAMVALIYKKISNGIYESASNGSASEGADYGGNHPQEINVEELLQSQIDLRQLCPCSAHFPKNITLLPASDMNGEKVRQTQGPVDGGIPQKEEVDTMPMPILWEGQRCPKKQVYSLEDIVSDRDHMLRSNKLGNLMFHGVVEKLFDEIRPEIRSFLPKVLTFETKRRILLEQGTGLEGMRAVMNFKGGSSCGSMNITEDVVVLLEVFHILHQLSNSIFMKELINDTQQWETILREEAFKKKSVTMHLFRRNATSNLEVCTYTASRRAIELLAPTCEQFTPLGGTDPAKIPLAETHNATHNASSPHPQRPNSTVHDKNNSEEQSIPEPGGGESQNENLVEDKPQPTASPTTSDSQQPVKTDGDEADSEDDQAIEDNSNAAPSPSASATPSSSASPSLTNSSASVSPSASTNSTETTTTGVLDDSACFPSLAQVLLADGTLKALQDLKVGDYIRDGEGEYSRVLLFAHANPDVMSSFVLLNFNSGALPISAKHYLPVNGNLLTAESVKVGDRISLLHMNPSYPGEWTTVTEIGHVSMKGLYNPQTSSGSMAVFWKGQPVITSTYTSSLDPVLAHIMMWPLRWLDHNLGYVLPFCSQFLRNGSAFWHRVLPRGPTCLHV</sequence>
<dbReference type="Proteomes" id="UP000247409">
    <property type="component" value="Unassembled WGS sequence"/>
</dbReference>